<accession>A0A939P7E5</accession>
<evidence type="ECO:0000313" key="2">
    <source>
        <dbReference type="EMBL" id="MBO2447132.1"/>
    </source>
</evidence>
<gene>
    <name evidence="2" type="ORF">J4573_08545</name>
</gene>
<dbReference type="InterPro" id="IPR018649">
    <property type="entry name" value="SHOCT"/>
</dbReference>
<comment type="caution">
    <text evidence="2">The sequence shown here is derived from an EMBL/GenBank/DDBJ whole genome shotgun (WGS) entry which is preliminary data.</text>
</comment>
<sequence>MLRELGELRDAGIVTPEEFEAKKKDLLDRL</sequence>
<dbReference type="RefSeq" id="WP_208254734.1">
    <property type="nucleotide sequence ID" value="NZ_JAGEOJ010000003.1"/>
</dbReference>
<dbReference type="Proteomes" id="UP000669179">
    <property type="component" value="Unassembled WGS sequence"/>
</dbReference>
<dbReference type="Pfam" id="PF09851">
    <property type="entry name" value="SHOCT"/>
    <property type="match status" value="1"/>
</dbReference>
<dbReference type="EMBL" id="JAGEOJ010000003">
    <property type="protein sequence ID" value="MBO2447132.1"/>
    <property type="molecule type" value="Genomic_DNA"/>
</dbReference>
<evidence type="ECO:0000313" key="3">
    <source>
        <dbReference type="Proteomes" id="UP000669179"/>
    </source>
</evidence>
<organism evidence="2 3">
    <name type="scientific">Actinomadura barringtoniae</name>
    <dbReference type="NCBI Taxonomy" id="1427535"/>
    <lineage>
        <taxon>Bacteria</taxon>
        <taxon>Bacillati</taxon>
        <taxon>Actinomycetota</taxon>
        <taxon>Actinomycetes</taxon>
        <taxon>Streptosporangiales</taxon>
        <taxon>Thermomonosporaceae</taxon>
        <taxon>Actinomadura</taxon>
    </lineage>
</organism>
<reference evidence="2" key="1">
    <citation type="submission" date="2021-03" db="EMBL/GenBank/DDBJ databases">
        <authorList>
            <person name="Kanchanasin P."/>
            <person name="Saeng-In P."/>
            <person name="Phongsopitanun W."/>
            <person name="Yuki M."/>
            <person name="Kudo T."/>
            <person name="Ohkuma M."/>
            <person name="Tanasupawat S."/>
        </authorList>
    </citation>
    <scope>NUCLEOTIDE SEQUENCE</scope>
    <source>
        <strain evidence="2">GKU 128</strain>
    </source>
</reference>
<name>A0A939P7E5_9ACTN</name>
<keyword evidence="3" id="KW-1185">Reference proteome</keyword>
<dbReference type="AlphaFoldDB" id="A0A939P7E5"/>
<evidence type="ECO:0000259" key="1">
    <source>
        <dbReference type="Pfam" id="PF09851"/>
    </source>
</evidence>
<feature type="domain" description="SHOCT" evidence="1">
    <location>
        <begin position="2"/>
        <end position="27"/>
    </location>
</feature>
<proteinExistence type="predicted"/>
<protein>
    <submittedName>
        <fullName evidence="2">SHOCT domain-containing protein</fullName>
    </submittedName>
</protein>